<dbReference type="EMBL" id="POTX01000196">
    <property type="protein sequence ID" value="PZF90261.1"/>
    <property type="molecule type" value="Genomic_DNA"/>
</dbReference>
<name>A0A2W2BSP5_9ACTN</name>
<dbReference type="OrthoDB" id="3395189at2"/>
<reference evidence="2 3" key="1">
    <citation type="submission" date="2018-01" db="EMBL/GenBank/DDBJ databases">
        <title>Draft genome sequence of Jishengella endophytica.</title>
        <authorList>
            <person name="Sahin N."/>
            <person name="Ay H."/>
            <person name="Saygin H."/>
        </authorList>
    </citation>
    <scope>NUCLEOTIDE SEQUENCE [LARGE SCALE GENOMIC DNA]</scope>
    <source>
        <strain evidence="2 3">DSM 45430</strain>
    </source>
</reference>
<gene>
    <name evidence="2" type="ORF">C1I93_22975</name>
</gene>
<protein>
    <submittedName>
        <fullName evidence="2">Uncharacterized protein</fullName>
    </submittedName>
</protein>
<evidence type="ECO:0000313" key="3">
    <source>
        <dbReference type="Proteomes" id="UP000248627"/>
    </source>
</evidence>
<proteinExistence type="predicted"/>
<dbReference type="RefSeq" id="WP_111245377.1">
    <property type="nucleotide sequence ID" value="NZ_AP023358.1"/>
</dbReference>
<dbReference type="AlphaFoldDB" id="A0A2W2BSP5"/>
<dbReference type="Proteomes" id="UP000248627">
    <property type="component" value="Unassembled WGS sequence"/>
</dbReference>
<organism evidence="2 3">
    <name type="scientific">Micromonospora endophytica</name>
    <dbReference type="NCBI Taxonomy" id="515350"/>
    <lineage>
        <taxon>Bacteria</taxon>
        <taxon>Bacillati</taxon>
        <taxon>Actinomycetota</taxon>
        <taxon>Actinomycetes</taxon>
        <taxon>Micromonosporales</taxon>
        <taxon>Micromonosporaceae</taxon>
        <taxon>Micromonospora</taxon>
    </lineage>
</organism>
<feature type="region of interest" description="Disordered" evidence="1">
    <location>
        <begin position="118"/>
        <end position="143"/>
    </location>
</feature>
<comment type="caution">
    <text evidence="2">The sequence shown here is derived from an EMBL/GenBank/DDBJ whole genome shotgun (WGS) entry which is preliminary data.</text>
</comment>
<evidence type="ECO:0000313" key="2">
    <source>
        <dbReference type="EMBL" id="PZF90261.1"/>
    </source>
</evidence>
<keyword evidence="3" id="KW-1185">Reference proteome</keyword>
<sequence length="143" mass="15501">MTPTSGAGESVPPSAVALAAALASVRRAPVGRRWAEQPWAWAADSRSADRDRALSRANQAGALAAKEYLDHRATPAGHPAYEKERQERNWTSAEYSRLRRAALAGPRVTFAAQLTSVRGAGRVGRPAVPPRLGTPRRRRARTR</sequence>
<accession>A0A2W2BSP5</accession>
<feature type="compositionally biased region" description="Basic residues" evidence="1">
    <location>
        <begin position="134"/>
        <end position="143"/>
    </location>
</feature>
<evidence type="ECO:0000256" key="1">
    <source>
        <dbReference type="SAM" id="MobiDB-lite"/>
    </source>
</evidence>